<feature type="compositionally biased region" description="Basic and acidic residues" evidence="9">
    <location>
        <begin position="749"/>
        <end position="760"/>
    </location>
</feature>
<name>A0A835DJL6_TETSI</name>
<dbReference type="Proteomes" id="UP000655225">
    <property type="component" value="Unassembled WGS sequence"/>
</dbReference>
<dbReference type="EMBL" id="JABCRI010000008">
    <property type="protein sequence ID" value="KAF8402424.1"/>
    <property type="molecule type" value="Genomic_DNA"/>
</dbReference>
<dbReference type="GO" id="GO:0006891">
    <property type="term" value="P:intra-Golgi vesicle-mediated transport"/>
    <property type="evidence" value="ECO:0007669"/>
    <property type="project" value="InterPro"/>
</dbReference>
<sequence length="1111" mass="123670">MRAPARSIGDPVGGYRDAESLFRSKPISEIRNVEAATKKEIEEKKEELRQLVGNRYRDLIDSADSIVLMKSSCESISANISTIDEGIRSLSSAAAAETPKLSPNPARVRAYGIASRVKYLVDTPENIWGCLDESMFLEASGKYLRAKEVHGLLVSSNADRDFLSNFPLLQHQWQIVESFKGQISQRGRERLTDLDLGIGAYADALAAVAVIDELDPKQVLRLFLDSRRSWICQKLATCGSLTYDSESVILVFCQVLRIIQVTLGQVGEMFLQVLNDMPLFYKIILGSPPGSQLFGGIPNPEEELRLWKLFREKLESVMVMLDREFISQNCSNWLRKCGEEIVSKVNGRYLIDVICSGGELASAERLIRETLDSREVLGGSLDWLRSVFGAEIELPWNRIRELVLENDDDLWDGIFEDVFVWRMKEIISSGFKDLSIVDVRESIRAIVADPGDHIDFLAYLNRNSKGGGVWFLEQNISKAGPGSGIKATADESDLLSCLNAYFGPEVSRIRDAVDNRCQSILEDLLCFLESPKAASRLKELAPYLQNKCYESMSTILRGLENELEHISGALDNRNKVGDSEPPAIIVERSLFIGRLLFAFQKHSSHIPLILGSPRLWVKDTMAAVFDKLPSLLRHSGVAIDSPMHDSPRRQILASSRRQTSLAATALYGVNDNTSPRLEELSRILRDLCIRAHSLWISWVSHELSVILSMDLKKDDALSATTSLRSHGWIGVETALKSVIPAGFRIGNQEEREGGKKKADRFQGGPEASMPQSGREVFRHTPLRWWDRALVCEFPQAIARGTTVEEFIHSLLPISERPTLIPYVGGKGIIVLNDLSSLRDLWSQAPWKLPGGGCIRFHRWRPDSNALPENFFRKDYWLGISGLPLHLWNTYIFRKIGEGCGSFLEIDEGTSSLTDLREARIRVKAGSRDSIPRRLNLSVQGVVLNLGVEVIEEEAVGNSGDRGSLRQEIANGTLAEEEADPDRVANSKGSLPRGWSMVPRRVREMVPRESGDEGRRETQEGRTQVVGVSDREETSSEVLPGSGHWRNELESGTEVCRAVGIGTHLEEEPQLGGPFKPGPIVAGIEARNNVGRTGLYSNETGEKPTSSAIYEA</sequence>
<evidence type="ECO:0000256" key="7">
    <source>
        <dbReference type="ARBA" id="ARBA00023136"/>
    </source>
</evidence>
<dbReference type="PANTHER" id="PTHR31658:SF0">
    <property type="entry name" value="CONSERVED OLIGOMERIC GOLGI COMPLEX SUBUNIT 1"/>
    <property type="match status" value="1"/>
</dbReference>
<keyword evidence="5" id="KW-0653">Protein transport</keyword>
<keyword evidence="8" id="KW-0175">Coiled coil</keyword>
<dbReference type="InterPro" id="IPR033370">
    <property type="entry name" value="COG1"/>
</dbReference>
<comment type="caution">
    <text evidence="10">The sequence shown here is derived from an EMBL/GenBank/DDBJ whole genome shotgun (WGS) entry which is preliminary data.</text>
</comment>
<dbReference type="GO" id="GO:0015031">
    <property type="term" value="P:protein transport"/>
    <property type="evidence" value="ECO:0007669"/>
    <property type="project" value="UniProtKB-KW"/>
</dbReference>
<evidence type="ECO:0000256" key="4">
    <source>
        <dbReference type="ARBA" id="ARBA00022448"/>
    </source>
</evidence>
<dbReference type="OMA" id="WCRETMN"/>
<feature type="compositionally biased region" description="Polar residues" evidence="9">
    <location>
        <begin position="1094"/>
        <end position="1111"/>
    </location>
</feature>
<comment type="similarity">
    <text evidence="2">Belongs to the COG1 family.</text>
</comment>
<comment type="subcellular location">
    <subcellularLocation>
        <location evidence="1">Golgi apparatus membrane</location>
        <topology evidence="1">Peripheral membrane protein</topology>
    </subcellularLocation>
</comment>
<feature type="region of interest" description="Disordered" evidence="9">
    <location>
        <begin position="972"/>
        <end position="993"/>
    </location>
</feature>
<dbReference type="OrthoDB" id="46189at2759"/>
<keyword evidence="4" id="KW-0813">Transport</keyword>
<feature type="region of interest" description="Disordered" evidence="9">
    <location>
        <begin position="749"/>
        <end position="773"/>
    </location>
</feature>
<keyword evidence="6" id="KW-0333">Golgi apparatus</keyword>
<dbReference type="GO" id="GO:0000139">
    <property type="term" value="C:Golgi membrane"/>
    <property type="evidence" value="ECO:0007669"/>
    <property type="project" value="UniProtKB-SubCell"/>
</dbReference>
<dbReference type="GO" id="GO:0017119">
    <property type="term" value="C:Golgi transport complex"/>
    <property type="evidence" value="ECO:0007669"/>
    <property type="project" value="InterPro"/>
</dbReference>
<reference evidence="10 11" key="1">
    <citation type="submission" date="2020-04" db="EMBL/GenBank/DDBJ databases">
        <title>Plant Genome Project.</title>
        <authorList>
            <person name="Zhang R.-G."/>
        </authorList>
    </citation>
    <scope>NUCLEOTIDE SEQUENCE [LARGE SCALE GENOMIC DNA]</scope>
    <source>
        <strain evidence="10">YNK0</strain>
        <tissue evidence="10">Leaf</tissue>
    </source>
</reference>
<dbReference type="Pfam" id="PF08700">
    <property type="entry name" value="VPS51_Exo84_N"/>
    <property type="match status" value="1"/>
</dbReference>
<feature type="coiled-coil region" evidence="8">
    <location>
        <begin position="27"/>
        <end position="54"/>
    </location>
</feature>
<dbReference type="PANTHER" id="PTHR31658">
    <property type="entry name" value="CONSERVED OLIGOMERIC GOLGI COMPLEX SUBUNIT 1"/>
    <property type="match status" value="1"/>
</dbReference>
<evidence type="ECO:0000256" key="3">
    <source>
        <dbReference type="ARBA" id="ARBA00020978"/>
    </source>
</evidence>
<evidence type="ECO:0000256" key="6">
    <source>
        <dbReference type="ARBA" id="ARBA00023034"/>
    </source>
</evidence>
<organism evidence="10 11">
    <name type="scientific">Tetracentron sinense</name>
    <name type="common">Spur-leaf</name>
    <dbReference type="NCBI Taxonomy" id="13715"/>
    <lineage>
        <taxon>Eukaryota</taxon>
        <taxon>Viridiplantae</taxon>
        <taxon>Streptophyta</taxon>
        <taxon>Embryophyta</taxon>
        <taxon>Tracheophyta</taxon>
        <taxon>Spermatophyta</taxon>
        <taxon>Magnoliopsida</taxon>
        <taxon>Trochodendrales</taxon>
        <taxon>Trochodendraceae</taxon>
        <taxon>Tetracentron</taxon>
    </lineage>
</organism>
<evidence type="ECO:0000256" key="9">
    <source>
        <dbReference type="SAM" id="MobiDB-lite"/>
    </source>
</evidence>
<evidence type="ECO:0000256" key="8">
    <source>
        <dbReference type="SAM" id="Coils"/>
    </source>
</evidence>
<feature type="region of interest" description="Disordered" evidence="9">
    <location>
        <begin position="1092"/>
        <end position="1111"/>
    </location>
</feature>
<feature type="compositionally biased region" description="Basic and acidic residues" evidence="9">
    <location>
        <begin position="1005"/>
        <end position="1019"/>
    </location>
</feature>
<evidence type="ECO:0000313" key="10">
    <source>
        <dbReference type="EMBL" id="KAF8402424.1"/>
    </source>
</evidence>
<gene>
    <name evidence="10" type="ORF">HHK36_013380</name>
</gene>
<keyword evidence="7" id="KW-0472">Membrane</keyword>
<proteinExistence type="inferred from homology"/>
<dbReference type="AlphaFoldDB" id="A0A835DJL6"/>
<keyword evidence="11" id="KW-1185">Reference proteome</keyword>
<evidence type="ECO:0000256" key="2">
    <source>
        <dbReference type="ARBA" id="ARBA00006653"/>
    </source>
</evidence>
<accession>A0A835DJL6</accession>
<evidence type="ECO:0000313" key="11">
    <source>
        <dbReference type="Proteomes" id="UP000655225"/>
    </source>
</evidence>
<evidence type="ECO:0000256" key="5">
    <source>
        <dbReference type="ARBA" id="ARBA00022927"/>
    </source>
</evidence>
<protein>
    <recommendedName>
        <fullName evidence="3">Conserved oligomeric Golgi complex subunit 1</fullName>
    </recommendedName>
</protein>
<feature type="region of interest" description="Disordered" evidence="9">
    <location>
        <begin position="1005"/>
        <end position="1039"/>
    </location>
</feature>
<evidence type="ECO:0000256" key="1">
    <source>
        <dbReference type="ARBA" id="ARBA00004395"/>
    </source>
</evidence>